<dbReference type="InterPro" id="IPR029056">
    <property type="entry name" value="Ribokinase-like"/>
</dbReference>
<evidence type="ECO:0000256" key="1">
    <source>
        <dbReference type="ARBA" id="ARBA00000013"/>
    </source>
</evidence>
<evidence type="ECO:0000256" key="3">
    <source>
        <dbReference type="ARBA" id="ARBA00006001"/>
    </source>
</evidence>
<comment type="catalytic activity">
    <reaction evidence="16 17 19">
        <text>(6S)-NADPHX + ADP = AMP + phosphate + NADPH + H(+)</text>
        <dbReference type="Rhea" id="RHEA:32235"/>
        <dbReference type="ChEBI" id="CHEBI:15378"/>
        <dbReference type="ChEBI" id="CHEBI:43474"/>
        <dbReference type="ChEBI" id="CHEBI:57783"/>
        <dbReference type="ChEBI" id="CHEBI:64076"/>
        <dbReference type="ChEBI" id="CHEBI:456215"/>
        <dbReference type="ChEBI" id="CHEBI:456216"/>
        <dbReference type="EC" id="4.2.1.136"/>
    </reaction>
</comment>
<organism evidence="22 23">
    <name type="scientific">Candidatus Marsarchaeota G2 archaeon ECH_B_2</name>
    <dbReference type="NCBI Taxonomy" id="1978160"/>
    <lineage>
        <taxon>Archaea</taxon>
        <taxon>Candidatus Marsarchaeota</taxon>
        <taxon>Candidatus Marsarchaeota group 2</taxon>
    </lineage>
</organism>
<dbReference type="PIRSF" id="PIRSF017184">
    <property type="entry name" value="Nnr"/>
    <property type="match status" value="1"/>
</dbReference>
<name>A0A2R6B921_9ARCH</name>
<dbReference type="Gene3D" id="3.40.1190.20">
    <property type="match status" value="1"/>
</dbReference>
<evidence type="ECO:0000256" key="10">
    <source>
        <dbReference type="ARBA" id="ARBA00023027"/>
    </source>
</evidence>
<reference evidence="22 23" key="1">
    <citation type="submission" date="2017-04" db="EMBL/GenBank/DDBJ databases">
        <title>Novel microbial lineages endemic to geothermal iron-oxide mats fill important gaps in the evolutionary history of Archaea.</title>
        <authorList>
            <person name="Jay Z.J."/>
            <person name="Beam J.P."/>
            <person name="Dlakic M."/>
            <person name="Rusch D.B."/>
            <person name="Kozubal M.A."/>
            <person name="Inskeep W.P."/>
        </authorList>
    </citation>
    <scope>NUCLEOTIDE SEQUENCE [LARGE SCALE GENOMIC DNA]</scope>
    <source>
        <strain evidence="22">ECH_B_2</strain>
    </source>
</reference>
<evidence type="ECO:0000259" key="21">
    <source>
        <dbReference type="PROSITE" id="PS51385"/>
    </source>
</evidence>
<evidence type="ECO:0000256" key="6">
    <source>
        <dbReference type="ARBA" id="ARBA00022741"/>
    </source>
</evidence>
<comment type="similarity">
    <text evidence="18">Belongs to the NnrE/AIBP family.</text>
</comment>
<comment type="subunit">
    <text evidence="17">Homotetramer.</text>
</comment>
<evidence type="ECO:0000256" key="18">
    <source>
        <dbReference type="HAMAP-Rule" id="MF_01966"/>
    </source>
</evidence>
<dbReference type="GO" id="GO:0110051">
    <property type="term" value="P:metabolite repair"/>
    <property type="evidence" value="ECO:0007669"/>
    <property type="project" value="TreeGrafter"/>
</dbReference>
<comment type="caution">
    <text evidence="22">The sequence shown here is derived from an EMBL/GenBank/DDBJ whole genome shotgun (WGS) entry which is preliminary data.</text>
</comment>
<evidence type="ECO:0000256" key="19">
    <source>
        <dbReference type="PIRNR" id="PIRNR017184"/>
    </source>
</evidence>
<dbReference type="GO" id="GO:0046872">
    <property type="term" value="F:metal ion binding"/>
    <property type="evidence" value="ECO:0007669"/>
    <property type="project" value="UniProtKB-UniRule"/>
</dbReference>
<evidence type="ECO:0000256" key="14">
    <source>
        <dbReference type="ARBA" id="ARBA00025153"/>
    </source>
</evidence>
<dbReference type="InterPro" id="IPR004443">
    <property type="entry name" value="YjeF_N_dom"/>
</dbReference>
<dbReference type="GO" id="GO:0052855">
    <property type="term" value="F:ADP-dependent NAD(P)H-hydrate dehydratase activity"/>
    <property type="evidence" value="ECO:0007669"/>
    <property type="project" value="UniProtKB-UniRule"/>
</dbReference>
<dbReference type="GO" id="GO:0005524">
    <property type="term" value="F:ATP binding"/>
    <property type="evidence" value="ECO:0007669"/>
    <property type="project" value="UniProtKB-UniRule"/>
</dbReference>
<feature type="binding site" evidence="18">
    <location>
        <position position="138"/>
    </location>
    <ligand>
        <name>(6S)-NADPHX</name>
        <dbReference type="ChEBI" id="CHEBI:64076"/>
    </ligand>
</feature>
<dbReference type="HAMAP" id="MF_01965">
    <property type="entry name" value="NADHX_dehydratase"/>
    <property type="match status" value="1"/>
</dbReference>
<evidence type="ECO:0000256" key="13">
    <source>
        <dbReference type="ARBA" id="ARBA00023268"/>
    </source>
</evidence>
<dbReference type="CDD" id="cd01171">
    <property type="entry name" value="YXKO-related"/>
    <property type="match status" value="1"/>
</dbReference>
<dbReference type="AlphaFoldDB" id="A0A2R6B921"/>
<dbReference type="EC" id="4.2.1.136" evidence="19"/>
<evidence type="ECO:0000256" key="7">
    <source>
        <dbReference type="ARBA" id="ARBA00022840"/>
    </source>
</evidence>
<dbReference type="GO" id="GO:0052856">
    <property type="term" value="F:NAD(P)HX epimerase activity"/>
    <property type="evidence" value="ECO:0007669"/>
    <property type="project" value="UniProtKB-UniRule"/>
</dbReference>
<comment type="function">
    <text evidence="17">Catalyzes the dehydration of the S-form of NAD(P)HX at the expense of ADP, which is converted to AMP. Together with NAD(P)HX epimerase, which catalyzes the epimerization of the S- and R-forms, the enzyme allows the repair of both epimers of NAD(P)HX, a damaged form of NAD(P)H that is a result of enzymatic or heat-dependent hydration.</text>
</comment>
<dbReference type="NCBIfam" id="TIGR00197">
    <property type="entry name" value="yjeF_nterm"/>
    <property type="match status" value="1"/>
</dbReference>
<feature type="binding site" evidence="18">
    <location>
        <position position="159"/>
    </location>
    <ligand>
        <name>K(+)</name>
        <dbReference type="ChEBI" id="CHEBI:29103"/>
    </ligand>
</feature>
<comment type="similarity">
    <text evidence="4 19">In the C-terminal section; belongs to the NnrD/CARKD family.</text>
</comment>
<keyword evidence="6 17" id="KW-0547">Nucleotide-binding</keyword>
<evidence type="ECO:0000256" key="12">
    <source>
        <dbReference type="ARBA" id="ARBA00023239"/>
    </source>
</evidence>
<evidence type="ECO:0000313" key="23">
    <source>
        <dbReference type="Proteomes" id="UP000241284"/>
    </source>
</evidence>
<dbReference type="PANTHER" id="PTHR12592">
    <property type="entry name" value="ATP-DEPENDENT (S)-NAD(P)H-HYDRATE DEHYDRATASE FAMILY MEMBER"/>
    <property type="match status" value="1"/>
</dbReference>
<keyword evidence="7 17" id="KW-0067">ATP-binding</keyword>
<proteinExistence type="inferred from homology"/>
<dbReference type="Pfam" id="PF01256">
    <property type="entry name" value="Carb_kinase"/>
    <property type="match status" value="1"/>
</dbReference>
<dbReference type="EMBL" id="NEXH01000013">
    <property type="protein sequence ID" value="PSN95139.1"/>
    <property type="molecule type" value="Genomic_DNA"/>
</dbReference>
<dbReference type="Proteomes" id="UP000241284">
    <property type="component" value="Unassembled WGS sequence"/>
</dbReference>
<dbReference type="NCBIfam" id="TIGR00196">
    <property type="entry name" value="yjeF_cterm"/>
    <property type="match status" value="1"/>
</dbReference>
<protein>
    <recommendedName>
        <fullName evidence="19">Bifunctional NAD(P)H-hydrate repair enzyme</fullName>
    </recommendedName>
    <alternativeName>
        <fullName evidence="19">Nicotinamide nucleotide repair protein</fullName>
    </alternativeName>
    <domain>
        <recommendedName>
            <fullName evidence="19">ADP-dependent (S)-NAD(P)H-hydrate dehydratase</fullName>
            <ecNumber evidence="19">4.2.1.136</ecNumber>
        </recommendedName>
        <alternativeName>
            <fullName evidence="19">ADP-dependent NAD(P)HX dehydratase</fullName>
        </alternativeName>
    </domain>
    <domain>
        <recommendedName>
            <fullName evidence="19">NAD(P)H-hydrate epimerase</fullName>
            <ecNumber evidence="19">5.1.99.6</ecNumber>
        </recommendedName>
    </domain>
</protein>
<comment type="catalytic activity">
    <reaction evidence="1 18 19">
        <text>(6R)-NADHX = (6S)-NADHX</text>
        <dbReference type="Rhea" id="RHEA:32215"/>
        <dbReference type="ChEBI" id="CHEBI:64074"/>
        <dbReference type="ChEBI" id="CHEBI:64075"/>
        <dbReference type="EC" id="5.1.99.6"/>
    </reaction>
</comment>
<dbReference type="GO" id="GO:0046496">
    <property type="term" value="P:nicotinamide nucleotide metabolic process"/>
    <property type="evidence" value="ECO:0007669"/>
    <property type="project" value="UniProtKB-UniRule"/>
</dbReference>
<feature type="binding site" evidence="18">
    <location>
        <position position="123"/>
    </location>
    <ligand>
        <name>K(+)</name>
        <dbReference type="ChEBI" id="CHEBI:29103"/>
    </ligand>
</feature>
<sequence length="522" mass="55277">MGENRVSVITSRDMVRLEHNSAWMGVDSFLLMENAGRRVAEEIGRRYSGSIAVITGSGGKAGDGYVAARHLSSMGFRVGVHYLVEPTLNENTAARSHWEITRRQTTIGVSRFQGQVKADVVVDALLGTGFKGRLREPYRWAIQAINSSSAKKVCIDIPSGLEADSTILGGEYVKCDLIVTMHAPKPCLQGLKGVDIVVANIGIPQEAAVFAGPGDIEANYPHRQPLMKKGDGGRVVVVGGSTKYTGAPILTALGAFRGGSDLVYLVAPKPVVEAARNQIPELICHEYQGDYLNPSSLETVKDVLGRAKCVAIGPGLGFDEKIAQGVRRIIESCLELSVPTVVDADGIRCVAYLMSKGWVPPRGIIFTPHAGEFECLAGFKPSVDLTRRVRETSELARRLGAIVLLKGPCDIVASPSKVRLSATGTPAMAVAGTGDVLTGLTAAIRAKGVDDFDAALTGVCALGLAGSLASGVMGEQLIARDIVEYLPKVLADPQTSAAKVGVRRLPDEVLGDMGWLNLITGL</sequence>
<evidence type="ECO:0000256" key="4">
    <source>
        <dbReference type="ARBA" id="ARBA00009524"/>
    </source>
</evidence>
<comment type="caution">
    <text evidence="17">Lacks conserved residue(s) required for the propagation of feature annotation.</text>
</comment>
<feature type="binding site" evidence="17">
    <location>
        <position position="247"/>
    </location>
    <ligand>
        <name>(6S)-NADPHX</name>
        <dbReference type="ChEBI" id="CHEBI:64076"/>
    </ligand>
</feature>
<comment type="cofactor">
    <cofactor evidence="17">
        <name>Mg(2+)</name>
        <dbReference type="ChEBI" id="CHEBI:18420"/>
    </cofactor>
</comment>
<keyword evidence="10 17" id="KW-0520">NAD</keyword>
<evidence type="ECO:0000256" key="9">
    <source>
        <dbReference type="ARBA" id="ARBA00022958"/>
    </source>
</evidence>
<evidence type="ECO:0000256" key="15">
    <source>
        <dbReference type="ARBA" id="ARBA00048238"/>
    </source>
</evidence>
<accession>A0A2R6B921</accession>
<dbReference type="InterPro" id="IPR000631">
    <property type="entry name" value="CARKD"/>
</dbReference>
<keyword evidence="8 17" id="KW-0521">NADP</keyword>
<feature type="domain" description="YjeF C-terminal" evidence="20">
    <location>
        <begin position="212"/>
        <end position="493"/>
    </location>
</feature>
<comment type="catalytic activity">
    <reaction evidence="2 18 19">
        <text>(6R)-NADPHX = (6S)-NADPHX</text>
        <dbReference type="Rhea" id="RHEA:32227"/>
        <dbReference type="ChEBI" id="CHEBI:64076"/>
        <dbReference type="ChEBI" id="CHEBI:64077"/>
        <dbReference type="EC" id="5.1.99.6"/>
    </reaction>
</comment>
<feature type="binding site" evidence="17">
    <location>
        <position position="369"/>
    </location>
    <ligand>
        <name>(6S)-NADPHX</name>
        <dbReference type="ChEBI" id="CHEBI:64076"/>
    </ligand>
</feature>
<evidence type="ECO:0000256" key="11">
    <source>
        <dbReference type="ARBA" id="ARBA00023235"/>
    </source>
</evidence>
<feature type="binding site" evidence="17">
    <location>
        <position position="315"/>
    </location>
    <ligand>
        <name>(6S)-NADPHX</name>
        <dbReference type="ChEBI" id="CHEBI:64076"/>
    </ligand>
</feature>
<evidence type="ECO:0000256" key="2">
    <source>
        <dbReference type="ARBA" id="ARBA00000909"/>
    </source>
</evidence>
<gene>
    <name evidence="17" type="primary">nnrD</name>
    <name evidence="18" type="synonym">nnrE</name>
    <name evidence="22" type="ORF">B9Q06_06740</name>
</gene>
<comment type="similarity">
    <text evidence="3 19">In the N-terminal section; belongs to the NnrE/AIBP family.</text>
</comment>
<evidence type="ECO:0000259" key="20">
    <source>
        <dbReference type="PROSITE" id="PS51383"/>
    </source>
</evidence>
<dbReference type="SUPFAM" id="SSF53613">
    <property type="entry name" value="Ribokinase-like"/>
    <property type="match status" value="1"/>
</dbReference>
<keyword evidence="13" id="KW-0511">Multifunctional enzyme</keyword>
<comment type="function">
    <text evidence="14 19">Bifunctional enzyme that catalyzes the epimerization of the S- and R-forms of NAD(P)HX and the dehydration of the S-form of NAD(P)HX at the expense of ADP, which is converted to AMP. This allows the repair of both epimers of NAD(P)HX, a damaged form of NAD(P)H that is a result of enzymatic or heat-dependent hydration.</text>
</comment>
<dbReference type="InterPro" id="IPR036652">
    <property type="entry name" value="YjeF_N_dom_sf"/>
</dbReference>
<feature type="domain" description="YjeF N-terminal" evidence="21">
    <location>
        <begin position="14"/>
        <end position="209"/>
    </location>
</feature>
<keyword evidence="11 18" id="KW-0413">Isomerase</keyword>
<dbReference type="PROSITE" id="PS51385">
    <property type="entry name" value="YJEF_N"/>
    <property type="match status" value="1"/>
</dbReference>
<dbReference type="Gene3D" id="3.40.50.10260">
    <property type="entry name" value="YjeF N-terminal domain"/>
    <property type="match status" value="1"/>
</dbReference>
<keyword evidence="12 17" id="KW-0456">Lyase</keyword>
<evidence type="ECO:0000256" key="16">
    <source>
        <dbReference type="ARBA" id="ARBA00049209"/>
    </source>
</evidence>
<evidence type="ECO:0000256" key="8">
    <source>
        <dbReference type="ARBA" id="ARBA00022857"/>
    </source>
</evidence>
<evidence type="ECO:0000256" key="5">
    <source>
        <dbReference type="ARBA" id="ARBA00022723"/>
    </source>
</evidence>
<comment type="cofactor">
    <cofactor evidence="18 19">
        <name>K(+)</name>
        <dbReference type="ChEBI" id="CHEBI:29103"/>
    </cofactor>
    <text evidence="18 19">Binds 1 potassium ion per subunit.</text>
</comment>
<comment type="function">
    <text evidence="18">Catalyzes the epimerization of the S- and R-forms of NAD(P)HX, a damaged form of NAD(P)H that is a result of enzymatic or heat-dependent hydration. This is a prerequisite for the S-specific NAD(P)H-hydrate dehydratase to allow the repair of both epimers of NAD(P)HX.</text>
</comment>
<feature type="binding site" evidence="18">
    <location>
        <begin position="127"/>
        <end position="133"/>
    </location>
    <ligand>
        <name>(6S)-NADPHX</name>
        <dbReference type="ChEBI" id="CHEBI:64076"/>
    </ligand>
</feature>
<feature type="binding site" evidence="18">
    <location>
        <position position="156"/>
    </location>
    <ligand>
        <name>(6S)-NADPHX</name>
        <dbReference type="ChEBI" id="CHEBI:64076"/>
    </ligand>
</feature>
<evidence type="ECO:0000256" key="17">
    <source>
        <dbReference type="HAMAP-Rule" id="MF_01965"/>
    </source>
</evidence>
<dbReference type="Pfam" id="PF03853">
    <property type="entry name" value="YjeF_N"/>
    <property type="match status" value="1"/>
</dbReference>
<dbReference type="EC" id="5.1.99.6" evidence="19"/>
<feature type="binding site" evidence="17">
    <location>
        <position position="435"/>
    </location>
    <ligand>
        <name>(6S)-NADPHX</name>
        <dbReference type="ChEBI" id="CHEBI:64076"/>
    </ligand>
</feature>
<keyword evidence="9 18" id="KW-0630">Potassium</keyword>
<dbReference type="HAMAP" id="MF_01966">
    <property type="entry name" value="NADHX_epimerase"/>
    <property type="match status" value="1"/>
</dbReference>
<keyword evidence="5 18" id="KW-0479">Metal-binding</keyword>
<dbReference type="InterPro" id="IPR030677">
    <property type="entry name" value="Nnr"/>
</dbReference>
<dbReference type="PANTHER" id="PTHR12592:SF0">
    <property type="entry name" value="ATP-DEPENDENT (S)-NAD(P)H-HYDRATE DEHYDRATASE"/>
    <property type="match status" value="1"/>
</dbReference>
<dbReference type="PROSITE" id="PS51383">
    <property type="entry name" value="YJEF_C_3"/>
    <property type="match status" value="1"/>
</dbReference>
<dbReference type="SUPFAM" id="SSF64153">
    <property type="entry name" value="YjeF N-terminal domain-like"/>
    <property type="match status" value="1"/>
</dbReference>
<comment type="catalytic activity">
    <reaction evidence="15 17 19">
        <text>(6S)-NADHX + ADP = AMP + phosphate + NADH + H(+)</text>
        <dbReference type="Rhea" id="RHEA:32223"/>
        <dbReference type="ChEBI" id="CHEBI:15378"/>
        <dbReference type="ChEBI" id="CHEBI:43474"/>
        <dbReference type="ChEBI" id="CHEBI:57945"/>
        <dbReference type="ChEBI" id="CHEBI:64074"/>
        <dbReference type="ChEBI" id="CHEBI:456215"/>
        <dbReference type="ChEBI" id="CHEBI:456216"/>
        <dbReference type="EC" id="4.2.1.136"/>
    </reaction>
</comment>
<feature type="binding site" evidence="17">
    <location>
        <position position="434"/>
    </location>
    <ligand>
        <name>AMP</name>
        <dbReference type="ChEBI" id="CHEBI:456215"/>
    </ligand>
</feature>
<evidence type="ECO:0000313" key="22">
    <source>
        <dbReference type="EMBL" id="PSN95139.1"/>
    </source>
</evidence>
<comment type="similarity">
    <text evidence="17">Belongs to the NnrD/CARKD family.</text>
</comment>